<organism evidence="2 3">
    <name type="scientific">Pseudarthrobacter scleromae</name>
    <dbReference type="NCBI Taxonomy" id="158897"/>
    <lineage>
        <taxon>Bacteria</taxon>
        <taxon>Bacillati</taxon>
        <taxon>Actinomycetota</taxon>
        <taxon>Actinomycetes</taxon>
        <taxon>Micrococcales</taxon>
        <taxon>Micrococcaceae</taxon>
        <taxon>Pseudarthrobacter</taxon>
    </lineage>
</organism>
<keyword evidence="3" id="KW-1185">Reference proteome</keyword>
<dbReference type="Proteomes" id="UP000658754">
    <property type="component" value="Unassembled WGS sequence"/>
</dbReference>
<evidence type="ECO:0000313" key="3">
    <source>
        <dbReference type="Proteomes" id="UP000658754"/>
    </source>
</evidence>
<evidence type="ECO:0000256" key="1">
    <source>
        <dbReference type="SAM" id="MobiDB-lite"/>
    </source>
</evidence>
<dbReference type="EMBL" id="BMKV01000005">
    <property type="protein sequence ID" value="GGI89527.1"/>
    <property type="molecule type" value="Genomic_DNA"/>
</dbReference>
<protein>
    <submittedName>
        <fullName evidence="2">Uncharacterized protein</fullName>
    </submittedName>
</protein>
<reference evidence="3" key="1">
    <citation type="journal article" date="2019" name="Int. J. Syst. Evol. Microbiol.">
        <title>The Global Catalogue of Microorganisms (GCM) 10K type strain sequencing project: providing services to taxonomists for standard genome sequencing and annotation.</title>
        <authorList>
            <consortium name="The Broad Institute Genomics Platform"/>
            <consortium name="The Broad Institute Genome Sequencing Center for Infectious Disease"/>
            <person name="Wu L."/>
            <person name="Ma J."/>
        </authorList>
    </citation>
    <scope>NUCLEOTIDE SEQUENCE [LARGE SCALE GENOMIC DNA]</scope>
    <source>
        <strain evidence="3">CGMCC 1.3601</strain>
    </source>
</reference>
<feature type="region of interest" description="Disordered" evidence="1">
    <location>
        <begin position="39"/>
        <end position="90"/>
    </location>
</feature>
<comment type="caution">
    <text evidence="2">The sequence shown here is derived from an EMBL/GenBank/DDBJ whole genome shotgun (WGS) entry which is preliminary data.</text>
</comment>
<proteinExistence type="predicted"/>
<accession>A0ABQ2CLJ5</accession>
<sequence length="143" mass="16177">MSRVVNQQDCVAASTRARVELILNKAGFERNEHALALQRERTGIRQPSHSESDGPVGQRKELSYLQEEKISRGSSEECTREPKRNFSEGHRIRFHHEQEVVHGVIDEWMPDGSGIWVWGDGIGRKFLPLNGAPLILIDVQGKP</sequence>
<evidence type="ECO:0000313" key="2">
    <source>
        <dbReference type="EMBL" id="GGI89527.1"/>
    </source>
</evidence>
<gene>
    <name evidence="2" type="ORF">GCM10007175_28590</name>
</gene>
<name>A0ABQ2CLJ5_9MICC</name>